<protein>
    <recommendedName>
        <fullName evidence="3">Phosphatidic acid phosphatase type 2/haloperoxidase domain-containing protein</fullName>
    </recommendedName>
</protein>
<feature type="transmembrane region" description="Helical" evidence="2">
    <location>
        <begin position="110"/>
        <end position="131"/>
    </location>
</feature>
<gene>
    <name evidence="4" type="ORF">HU200_012448</name>
</gene>
<dbReference type="OrthoDB" id="302705at2759"/>
<accession>A0A835KN78</accession>
<feature type="domain" description="Phosphatidic acid phosphatase type 2/haloperoxidase" evidence="3">
    <location>
        <begin position="110"/>
        <end position="219"/>
    </location>
</feature>
<evidence type="ECO:0000256" key="1">
    <source>
        <dbReference type="ARBA" id="ARBA00022801"/>
    </source>
</evidence>
<evidence type="ECO:0000313" key="5">
    <source>
        <dbReference type="Proteomes" id="UP000636709"/>
    </source>
</evidence>
<dbReference type="GO" id="GO:0047874">
    <property type="term" value="F:dolichyldiphosphatase activity"/>
    <property type="evidence" value="ECO:0007669"/>
    <property type="project" value="TreeGrafter"/>
</dbReference>
<keyword evidence="5" id="KW-1185">Reference proteome</keyword>
<proteinExistence type="predicted"/>
<dbReference type="InterPro" id="IPR000326">
    <property type="entry name" value="PAP2/HPO"/>
</dbReference>
<feature type="transmembrane region" description="Helical" evidence="2">
    <location>
        <begin position="84"/>
        <end position="104"/>
    </location>
</feature>
<keyword evidence="1" id="KW-0378">Hydrolase</keyword>
<evidence type="ECO:0000256" key="2">
    <source>
        <dbReference type="SAM" id="Phobius"/>
    </source>
</evidence>
<dbReference type="PANTHER" id="PTHR11247">
    <property type="entry name" value="PALMITOYL-PROTEIN THIOESTERASE/DOLICHYLDIPHOSPHATASE 1"/>
    <property type="match status" value="1"/>
</dbReference>
<evidence type="ECO:0000259" key="3">
    <source>
        <dbReference type="SMART" id="SM00014"/>
    </source>
</evidence>
<dbReference type="EMBL" id="JACEFO010001013">
    <property type="protein sequence ID" value="KAF8750195.1"/>
    <property type="molecule type" value="Genomic_DNA"/>
</dbReference>
<dbReference type="FunFam" id="1.20.144.10:FF:000026">
    <property type="entry name" value="Lipid phosphate phosphatase epsilon 2 chloroplastic"/>
    <property type="match status" value="1"/>
</dbReference>
<keyword evidence="2" id="KW-0472">Membrane</keyword>
<dbReference type="SMART" id="SM00014">
    <property type="entry name" value="acidPPc"/>
    <property type="match status" value="1"/>
</dbReference>
<dbReference type="Proteomes" id="UP000636709">
    <property type="component" value="Unassembled WGS sequence"/>
</dbReference>
<dbReference type="Gene3D" id="1.20.144.10">
    <property type="entry name" value="Phosphatidic acid phosphatase type 2/haloperoxidase"/>
    <property type="match status" value="1"/>
</dbReference>
<sequence>MSCLLRPSPWPRLALIAPSRRHHPLCKEHLLLPTRWPRVRLALGVRMAEMAMIQSSGALPEGEGDAVQKGGPSREANRWARVEAALNWASKWLVAGSYVFAVFWKHDVEIMWVLLGASANYLLSLILKTMLNHERPAPDLRSDPGMPSSHAQSICYAATLLVLSLYYYLGTNYLTVVLYPATLSMATYLSWLRVSQRLHTLNQVMVGASVGSTFGALWFMLWHSLVQEAFASSVLVRIAVILGSAIFCVGFVIYMIRHWLKDE</sequence>
<comment type="caution">
    <text evidence="4">The sequence shown here is derived from an EMBL/GenBank/DDBJ whole genome shotgun (WGS) entry which is preliminary data.</text>
</comment>
<name>A0A835KN78_9POAL</name>
<evidence type="ECO:0000313" key="4">
    <source>
        <dbReference type="EMBL" id="KAF8750195.1"/>
    </source>
</evidence>
<dbReference type="InterPro" id="IPR036938">
    <property type="entry name" value="PAP2/HPO_sf"/>
</dbReference>
<dbReference type="AlphaFoldDB" id="A0A835KN78"/>
<feature type="transmembrane region" description="Helical" evidence="2">
    <location>
        <begin position="234"/>
        <end position="256"/>
    </location>
</feature>
<dbReference type="GO" id="GO:0005789">
    <property type="term" value="C:endoplasmic reticulum membrane"/>
    <property type="evidence" value="ECO:0007669"/>
    <property type="project" value="TreeGrafter"/>
</dbReference>
<dbReference type="SUPFAM" id="SSF48317">
    <property type="entry name" value="Acid phosphatase/Vanadium-dependent haloperoxidase"/>
    <property type="match status" value="1"/>
</dbReference>
<reference evidence="4" key="1">
    <citation type="submission" date="2020-07" db="EMBL/GenBank/DDBJ databases">
        <title>Genome sequence and genetic diversity analysis of an under-domesticated orphan crop, white fonio (Digitaria exilis).</title>
        <authorList>
            <person name="Bennetzen J.L."/>
            <person name="Chen S."/>
            <person name="Ma X."/>
            <person name="Wang X."/>
            <person name="Yssel A.E.J."/>
            <person name="Chaluvadi S.R."/>
            <person name="Johnson M."/>
            <person name="Gangashetty P."/>
            <person name="Hamidou F."/>
            <person name="Sanogo M.D."/>
            <person name="Zwaenepoel A."/>
            <person name="Wallace J."/>
            <person name="Van De Peer Y."/>
            <person name="Van Deynze A."/>
        </authorList>
    </citation>
    <scope>NUCLEOTIDE SEQUENCE</scope>
    <source>
        <tissue evidence="4">Leaves</tissue>
    </source>
</reference>
<dbReference type="Pfam" id="PF01569">
    <property type="entry name" value="PAP2"/>
    <property type="match status" value="1"/>
</dbReference>
<organism evidence="4 5">
    <name type="scientific">Digitaria exilis</name>
    <dbReference type="NCBI Taxonomy" id="1010633"/>
    <lineage>
        <taxon>Eukaryota</taxon>
        <taxon>Viridiplantae</taxon>
        <taxon>Streptophyta</taxon>
        <taxon>Embryophyta</taxon>
        <taxon>Tracheophyta</taxon>
        <taxon>Spermatophyta</taxon>
        <taxon>Magnoliopsida</taxon>
        <taxon>Liliopsida</taxon>
        <taxon>Poales</taxon>
        <taxon>Poaceae</taxon>
        <taxon>PACMAD clade</taxon>
        <taxon>Panicoideae</taxon>
        <taxon>Panicodae</taxon>
        <taxon>Paniceae</taxon>
        <taxon>Anthephorinae</taxon>
        <taxon>Digitaria</taxon>
    </lineage>
</organism>
<dbReference type="GO" id="GO:0008610">
    <property type="term" value="P:lipid biosynthetic process"/>
    <property type="evidence" value="ECO:0007669"/>
    <property type="project" value="TreeGrafter"/>
</dbReference>
<dbReference type="PANTHER" id="PTHR11247:SF40">
    <property type="entry name" value="LIPID PHOSPHATE PHOSPHATASE EPSILON 1, CHLOROPLASTIC"/>
    <property type="match status" value="1"/>
</dbReference>
<feature type="transmembrane region" description="Helical" evidence="2">
    <location>
        <begin position="204"/>
        <end position="222"/>
    </location>
</feature>
<keyword evidence="2" id="KW-0812">Transmembrane</keyword>
<dbReference type="GO" id="GO:0006487">
    <property type="term" value="P:protein N-linked glycosylation"/>
    <property type="evidence" value="ECO:0007669"/>
    <property type="project" value="TreeGrafter"/>
</dbReference>
<keyword evidence="2" id="KW-1133">Transmembrane helix</keyword>